<gene>
    <name evidence="1" type="ORF">RM698_01770</name>
</gene>
<evidence type="ECO:0000313" key="2">
    <source>
        <dbReference type="Proteomes" id="UP001183610"/>
    </source>
</evidence>
<name>A0ABU2QVC8_9ACTN</name>
<proteinExistence type="predicted"/>
<dbReference type="RefSeq" id="WP_010262897.1">
    <property type="nucleotide sequence ID" value="NZ_JAVRET010000002.1"/>
</dbReference>
<evidence type="ECO:0000313" key="1">
    <source>
        <dbReference type="EMBL" id="MDT0407779.1"/>
    </source>
</evidence>
<sequence>MPDDYTVDDLIAALQQVPGYLRVRLAIQPDFPFAHTLHPSIVVSEGIAYIAEAGQDGYLPPAATRALAWG</sequence>
<keyword evidence="2" id="KW-1185">Reference proteome</keyword>
<accession>A0ABU2QVC8</accession>
<protein>
    <submittedName>
        <fullName evidence="1">Uncharacterized protein</fullName>
    </submittedName>
</protein>
<dbReference type="Proteomes" id="UP001183610">
    <property type="component" value="Unassembled WGS sequence"/>
</dbReference>
<organism evidence="1 2">
    <name type="scientific">Streptomyces evansiae</name>
    <dbReference type="NCBI Taxonomy" id="3075535"/>
    <lineage>
        <taxon>Bacteria</taxon>
        <taxon>Bacillati</taxon>
        <taxon>Actinomycetota</taxon>
        <taxon>Actinomycetes</taxon>
        <taxon>Kitasatosporales</taxon>
        <taxon>Streptomycetaceae</taxon>
        <taxon>Streptomyces</taxon>
    </lineage>
</organism>
<reference evidence="2" key="1">
    <citation type="submission" date="2023-07" db="EMBL/GenBank/DDBJ databases">
        <title>30 novel species of actinomycetes from the DSMZ collection.</title>
        <authorList>
            <person name="Nouioui I."/>
        </authorList>
    </citation>
    <scope>NUCLEOTIDE SEQUENCE [LARGE SCALE GENOMIC DNA]</scope>
    <source>
        <strain evidence="2">DSM 41979</strain>
    </source>
</reference>
<dbReference type="EMBL" id="JAVRET010000002">
    <property type="protein sequence ID" value="MDT0407779.1"/>
    <property type="molecule type" value="Genomic_DNA"/>
</dbReference>
<comment type="caution">
    <text evidence="1">The sequence shown here is derived from an EMBL/GenBank/DDBJ whole genome shotgun (WGS) entry which is preliminary data.</text>
</comment>